<evidence type="ECO:0000256" key="6">
    <source>
        <dbReference type="ARBA" id="ARBA00022833"/>
    </source>
</evidence>
<evidence type="ECO:0000256" key="1">
    <source>
        <dbReference type="ARBA" id="ARBA00001947"/>
    </source>
</evidence>
<dbReference type="PANTHER" id="PTHR11733:SF241">
    <property type="entry name" value="GH26575P-RELATED"/>
    <property type="match status" value="1"/>
</dbReference>
<dbReference type="InterPro" id="IPR008753">
    <property type="entry name" value="Peptidase_M13_N"/>
</dbReference>
<comment type="similarity">
    <text evidence="2">Belongs to the peptidase M13 family.</text>
</comment>
<evidence type="ECO:0000313" key="12">
    <source>
        <dbReference type="Proteomes" id="UP000821837"/>
    </source>
</evidence>
<dbReference type="PROSITE" id="PS51885">
    <property type="entry name" value="NEPRILYSIN"/>
    <property type="match status" value="1"/>
</dbReference>
<evidence type="ECO:0000256" key="5">
    <source>
        <dbReference type="ARBA" id="ARBA00022801"/>
    </source>
</evidence>
<dbReference type="PANTHER" id="PTHR11733">
    <property type="entry name" value="ZINC METALLOPROTEASE FAMILY M13 NEPRILYSIN-RELATED"/>
    <property type="match status" value="1"/>
</dbReference>
<dbReference type="InterPro" id="IPR042089">
    <property type="entry name" value="Peptidase_M13_dom_2"/>
</dbReference>
<dbReference type="Pfam" id="PF01431">
    <property type="entry name" value="Peptidase_M13"/>
    <property type="match status" value="1"/>
</dbReference>
<dbReference type="InterPro" id="IPR000718">
    <property type="entry name" value="Peptidase_M13"/>
</dbReference>
<dbReference type="VEuPathDB" id="VectorBase:RSAN_032334"/>
<reference evidence="11" key="1">
    <citation type="journal article" date="2020" name="Cell">
        <title>Large-Scale Comparative Analyses of Tick Genomes Elucidate Their Genetic Diversity and Vector Capacities.</title>
        <authorList>
            <consortium name="Tick Genome and Microbiome Consortium (TIGMIC)"/>
            <person name="Jia N."/>
            <person name="Wang J."/>
            <person name="Shi W."/>
            <person name="Du L."/>
            <person name="Sun Y."/>
            <person name="Zhan W."/>
            <person name="Jiang J.F."/>
            <person name="Wang Q."/>
            <person name="Zhang B."/>
            <person name="Ji P."/>
            <person name="Bell-Sakyi L."/>
            <person name="Cui X.M."/>
            <person name="Yuan T.T."/>
            <person name="Jiang B.G."/>
            <person name="Yang W.F."/>
            <person name="Lam T.T."/>
            <person name="Chang Q.C."/>
            <person name="Ding S.J."/>
            <person name="Wang X.J."/>
            <person name="Zhu J.G."/>
            <person name="Ruan X.D."/>
            <person name="Zhao L."/>
            <person name="Wei J.T."/>
            <person name="Ye R.Z."/>
            <person name="Que T.C."/>
            <person name="Du C.H."/>
            <person name="Zhou Y.H."/>
            <person name="Cheng J.X."/>
            <person name="Dai P.F."/>
            <person name="Guo W.B."/>
            <person name="Han X.H."/>
            <person name="Huang E.J."/>
            <person name="Li L.F."/>
            <person name="Wei W."/>
            <person name="Gao Y.C."/>
            <person name="Liu J.Z."/>
            <person name="Shao H.Z."/>
            <person name="Wang X."/>
            <person name="Wang C.C."/>
            <person name="Yang T.C."/>
            <person name="Huo Q.B."/>
            <person name="Li W."/>
            <person name="Chen H.Y."/>
            <person name="Chen S.E."/>
            <person name="Zhou L.G."/>
            <person name="Ni X.B."/>
            <person name="Tian J.H."/>
            <person name="Sheng Y."/>
            <person name="Liu T."/>
            <person name="Pan Y.S."/>
            <person name="Xia L.Y."/>
            <person name="Li J."/>
            <person name="Zhao F."/>
            <person name="Cao W.C."/>
        </authorList>
    </citation>
    <scope>NUCLEOTIDE SEQUENCE</scope>
    <source>
        <strain evidence="11">Rsan-2018</strain>
    </source>
</reference>
<keyword evidence="3" id="KW-0645">Protease</keyword>
<keyword evidence="8" id="KW-1133">Transmembrane helix</keyword>
<dbReference type="Pfam" id="PF05649">
    <property type="entry name" value="Peptidase_M13_N"/>
    <property type="match status" value="1"/>
</dbReference>
<dbReference type="EMBL" id="JABSTV010001250">
    <property type="protein sequence ID" value="KAH7956284.1"/>
    <property type="molecule type" value="Genomic_DNA"/>
</dbReference>
<sequence>MTEKLKLPVMEHSAISMEDILDEGTALQDGDHLIRATVICLLCLLPLVSCCIVVAYFITYNEQSDDVSDTPKDATTGVLHVPEVPVLLRSLPPPRGYQTEQPVSGAPAAVPTQTEEFQGPVCTTSDCHFVSQWLRAKLDFTVDPCQDFYRYVCGSFRGYNQLFDTEDLVEWMVSLNMDLNNDTRLETVDAMDMIVRCNLDFGLEVVLSINFHPTFFVGKMRVAQLGFSEADAAWWHSRGGIPKEHRSHDYVELLRLYGVTSPRDTLLAAKIMNYEKELQRFIKRTTPEEDPVRYGTIESIGELTKPYVTSRKWSTMFMRYTNLVYNGKSTIAYQEHVLQVLVKLLKYKAVGDDGLRHLIAWSVLRQLVRYTKPESIGEEGVSYFCYTRVLQVMKRAVVSPYLRMTVTLEMMRDAEAMMAAIIVSFRSILASSTWLKGTAREAALRKLDHMQYHVGNPSGRRFDAAFVEELYDPLPDVLEDRFFTSWRKALALSRHQTWADQTTWQYDASKVNAAYYKHANTVLLPTAILQRPFFSADGPLALNYGGLGAIMAHEIMHGYDAEGSYYDENGAFEPWGTEEFALAFTNRTLCIRGSYKSVEKLMARQEIVDDTLDSEQLADFVGVRTAHRAYRSLPDDQRAMRLPGIDMTAERLFFVSHCVKLCEGQSRAAERYAPASSRCIVPFMNMPEFAASFNCSQGALMNPAHKCDFW</sequence>
<dbReference type="SUPFAM" id="SSF55486">
    <property type="entry name" value="Metalloproteases ('zincins'), catalytic domain"/>
    <property type="match status" value="1"/>
</dbReference>
<name>A0A9D4SYB0_RHISA</name>
<dbReference type="Gene3D" id="3.40.390.10">
    <property type="entry name" value="Collagenase (Catalytic Domain)"/>
    <property type="match status" value="2"/>
</dbReference>
<keyword evidence="8" id="KW-0812">Transmembrane</keyword>
<feature type="transmembrane region" description="Helical" evidence="8">
    <location>
        <begin position="36"/>
        <end position="58"/>
    </location>
</feature>
<comment type="cofactor">
    <cofactor evidence="1">
        <name>Zn(2+)</name>
        <dbReference type="ChEBI" id="CHEBI:29105"/>
    </cofactor>
</comment>
<keyword evidence="12" id="KW-1185">Reference proteome</keyword>
<dbReference type="VEuPathDB" id="VectorBase:RSAN_027618"/>
<feature type="domain" description="Peptidase M13 C-terminal" evidence="9">
    <location>
        <begin position="514"/>
        <end position="708"/>
    </location>
</feature>
<dbReference type="GO" id="GO:0046872">
    <property type="term" value="F:metal ion binding"/>
    <property type="evidence" value="ECO:0007669"/>
    <property type="project" value="UniProtKB-KW"/>
</dbReference>
<evidence type="ECO:0000313" key="11">
    <source>
        <dbReference type="EMBL" id="KAH7956284.1"/>
    </source>
</evidence>
<keyword evidence="8" id="KW-0472">Membrane</keyword>
<keyword evidence="6" id="KW-0862">Zinc</keyword>
<protein>
    <submittedName>
        <fullName evidence="11">Uncharacterized protein</fullName>
    </submittedName>
</protein>
<dbReference type="CDD" id="cd08662">
    <property type="entry name" value="M13"/>
    <property type="match status" value="1"/>
</dbReference>
<evidence type="ECO:0000256" key="8">
    <source>
        <dbReference type="SAM" id="Phobius"/>
    </source>
</evidence>
<gene>
    <name evidence="11" type="ORF">HPB52_007878</name>
</gene>
<dbReference type="Gene3D" id="1.10.1380.10">
    <property type="entry name" value="Neutral endopeptidase , domain2"/>
    <property type="match status" value="2"/>
</dbReference>
<dbReference type="GO" id="GO:0016485">
    <property type="term" value="P:protein processing"/>
    <property type="evidence" value="ECO:0007669"/>
    <property type="project" value="TreeGrafter"/>
</dbReference>
<evidence type="ECO:0000259" key="9">
    <source>
        <dbReference type="Pfam" id="PF01431"/>
    </source>
</evidence>
<evidence type="ECO:0000256" key="3">
    <source>
        <dbReference type="ARBA" id="ARBA00022670"/>
    </source>
</evidence>
<dbReference type="InterPro" id="IPR018497">
    <property type="entry name" value="Peptidase_M13_C"/>
</dbReference>
<comment type="caution">
    <text evidence="11">The sequence shown here is derived from an EMBL/GenBank/DDBJ whole genome shotgun (WGS) entry which is preliminary data.</text>
</comment>
<evidence type="ECO:0000256" key="2">
    <source>
        <dbReference type="ARBA" id="ARBA00007357"/>
    </source>
</evidence>
<evidence type="ECO:0000256" key="7">
    <source>
        <dbReference type="ARBA" id="ARBA00023049"/>
    </source>
</evidence>
<dbReference type="Proteomes" id="UP000821837">
    <property type="component" value="Unassembled WGS sequence"/>
</dbReference>
<accession>A0A9D4SYB0</accession>
<reference evidence="11" key="2">
    <citation type="submission" date="2021-09" db="EMBL/GenBank/DDBJ databases">
        <authorList>
            <person name="Jia N."/>
            <person name="Wang J."/>
            <person name="Shi W."/>
            <person name="Du L."/>
            <person name="Sun Y."/>
            <person name="Zhan W."/>
            <person name="Jiang J."/>
            <person name="Wang Q."/>
            <person name="Zhang B."/>
            <person name="Ji P."/>
            <person name="Sakyi L.B."/>
            <person name="Cui X."/>
            <person name="Yuan T."/>
            <person name="Jiang B."/>
            <person name="Yang W."/>
            <person name="Lam T.T.-Y."/>
            <person name="Chang Q."/>
            <person name="Ding S."/>
            <person name="Wang X."/>
            <person name="Zhu J."/>
            <person name="Ruan X."/>
            <person name="Zhao L."/>
            <person name="Wei J."/>
            <person name="Que T."/>
            <person name="Du C."/>
            <person name="Cheng J."/>
            <person name="Dai P."/>
            <person name="Han X."/>
            <person name="Huang E."/>
            <person name="Gao Y."/>
            <person name="Liu J."/>
            <person name="Shao H."/>
            <person name="Ye R."/>
            <person name="Li L."/>
            <person name="Wei W."/>
            <person name="Wang X."/>
            <person name="Wang C."/>
            <person name="Huo Q."/>
            <person name="Li W."/>
            <person name="Guo W."/>
            <person name="Chen H."/>
            <person name="Chen S."/>
            <person name="Zhou L."/>
            <person name="Zhou L."/>
            <person name="Ni X."/>
            <person name="Tian J."/>
            <person name="Zhou Y."/>
            <person name="Sheng Y."/>
            <person name="Liu T."/>
            <person name="Pan Y."/>
            <person name="Xia L."/>
            <person name="Li J."/>
            <person name="Zhao F."/>
            <person name="Cao W."/>
        </authorList>
    </citation>
    <scope>NUCLEOTIDE SEQUENCE</scope>
    <source>
        <strain evidence="11">Rsan-2018</strain>
        <tissue evidence="11">Larvae</tissue>
    </source>
</reference>
<dbReference type="GO" id="GO:0005886">
    <property type="term" value="C:plasma membrane"/>
    <property type="evidence" value="ECO:0007669"/>
    <property type="project" value="TreeGrafter"/>
</dbReference>
<evidence type="ECO:0000256" key="4">
    <source>
        <dbReference type="ARBA" id="ARBA00022723"/>
    </source>
</evidence>
<dbReference type="AlphaFoldDB" id="A0A9D4SYB0"/>
<dbReference type="InterPro" id="IPR024079">
    <property type="entry name" value="MetalloPept_cat_dom_sf"/>
</dbReference>
<keyword evidence="7" id="KW-0482">Metalloprotease</keyword>
<organism evidence="11 12">
    <name type="scientific">Rhipicephalus sanguineus</name>
    <name type="common">Brown dog tick</name>
    <name type="synonym">Ixodes sanguineus</name>
    <dbReference type="NCBI Taxonomy" id="34632"/>
    <lineage>
        <taxon>Eukaryota</taxon>
        <taxon>Metazoa</taxon>
        <taxon>Ecdysozoa</taxon>
        <taxon>Arthropoda</taxon>
        <taxon>Chelicerata</taxon>
        <taxon>Arachnida</taxon>
        <taxon>Acari</taxon>
        <taxon>Parasitiformes</taxon>
        <taxon>Ixodida</taxon>
        <taxon>Ixodoidea</taxon>
        <taxon>Ixodidae</taxon>
        <taxon>Rhipicephalinae</taxon>
        <taxon>Rhipicephalus</taxon>
        <taxon>Rhipicephalus</taxon>
    </lineage>
</organism>
<proteinExistence type="inferred from homology"/>
<keyword evidence="4" id="KW-0479">Metal-binding</keyword>
<evidence type="ECO:0000259" key="10">
    <source>
        <dbReference type="Pfam" id="PF05649"/>
    </source>
</evidence>
<keyword evidence="5" id="KW-0378">Hydrolase</keyword>
<feature type="domain" description="Peptidase M13 N-terminal" evidence="10">
    <location>
        <begin position="251"/>
        <end position="457"/>
    </location>
</feature>
<dbReference type="PRINTS" id="PR00786">
    <property type="entry name" value="NEPRILYSIN"/>
</dbReference>
<dbReference type="GO" id="GO:0004222">
    <property type="term" value="F:metalloendopeptidase activity"/>
    <property type="evidence" value="ECO:0007669"/>
    <property type="project" value="InterPro"/>
</dbReference>